<dbReference type="GO" id="GO:0004373">
    <property type="term" value="F:alpha-1,4-glucan glucosyltransferase (UDP-glucose donor) activity"/>
    <property type="evidence" value="ECO:0007669"/>
    <property type="project" value="InterPro"/>
</dbReference>
<evidence type="ECO:0000256" key="6">
    <source>
        <dbReference type="ARBA" id="ARBA00023056"/>
    </source>
</evidence>
<reference evidence="10" key="2">
    <citation type="submission" date="2020-09" db="EMBL/GenBank/DDBJ databases">
        <authorList>
            <person name="Sun Q."/>
            <person name="Zhou Y."/>
        </authorList>
    </citation>
    <scope>NUCLEOTIDE SEQUENCE</scope>
    <source>
        <strain evidence="10">CGMCC 1.12987</strain>
    </source>
</reference>
<dbReference type="NCBIfam" id="NF001898">
    <property type="entry name" value="PRK00654.1-1"/>
    <property type="match status" value="1"/>
</dbReference>
<dbReference type="Pfam" id="PF08323">
    <property type="entry name" value="Glyco_transf_5"/>
    <property type="match status" value="1"/>
</dbReference>
<dbReference type="Proteomes" id="UP000644756">
    <property type="component" value="Unassembled WGS sequence"/>
</dbReference>
<dbReference type="NCBIfam" id="TIGR02095">
    <property type="entry name" value="glgA"/>
    <property type="match status" value="1"/>
</dbReference>
<dbReference type="EMBL" id="BMGR01000008">
    <property type="protein sequence ID" value="GGG09044.1"/>
    <property type="molecule type" value="Genomic_DNA"/>
</dbReference>
<accession>A0A917D3Y8</accession>
<dbReference type="CDD" id="cd03791">
    <property type="entry name" value="GT5_Glycogen_synthase_DULL1-like"/>
    <property type="match status" value="1"/>
</dbReference>
<evidence type="ECO:0000256" key="5">
    <source>
        <dbReference type="ARBA" id="ARBA00022679"/>
    </source>
</evidence>
<evidence type="ECO:0000256" key="2">
    <source>
        <dbReference type="ARBA" id="ARBA00002764"/>
    </source>
</evidence>
<comment type="catalytic activity">
    <reaction evidence="1 7">
        <text>[(1-&gt;4)-alpha-D-glucosyl](n) + ADP-alpha-D-glucose = [(1-&gt;4)-alpha-D-glucosyl](n+1) + ADP + H(+)</text>
        <dbReference type="Rhea" id="RHEA:18189"/>
        <dbReference type="Rhea" id="RHEA-COMP:9584"/>
        <dbReference type="Rhea" id="RHEA-COMP:9587"/>
        <dbReference type="ChEBI" id="CHEBI:15378"/>
        <dbReference type="ChEBI" id="CHEBI:15444"/>
        <dbReference type="ChEBI" id="CHEBI:57498"/>
        <dbReference type="ChEBI" id="CHEBI:456216"/>
        <dbReference type="EC" id="2.4.1.21"/>
    </reaction>
</comment>
<dbReference type="HAMAP" id="MF_00484">
    <property type="entry name" value="Glycogen_synth"/>
    <property type="match status" value="1"/>
</dbReference>
<dbReference type="EC" id="2.4.1.21" evidence="7"/>
<dbReference type="PANTHER" id="PTHR45825:SF11">
    <property type="entry name" value="ALPHA AMYLASE DOMAIN-CONTAINING PROTEIN"/>
    <property type="match status" value="1"/>
</dbReference>
<evidence type="ECO:0000256" key="1">
    <source>
        <dbReference type="ARBA" id="ARBA00001478"/>
    </source>
</evidence>
<dbReference type="InterPro" id="IPR013534">
    <property type="entry name" value="Starch_synth_cat_dom"/>
</dbReference>
<organism evidence="10 11">
    <name type="scientific">Paenibacillus abyssi</name>
    <dbReference type="NCBI Taxonomy" id="1340531"/>
    <lineage>
        <taxon>Bacteria</taxon>
        <taxon>Bacillati</taxon>
        <taxon>Bacillota</taxon>
        <taxon>Bacilli</taxon>
        <taxon>Bacillales</taxon>
        <taxon>Paenibacillaceae</taxon>
        <taxon>Paenibacillus</taxon>
    </lineage>
</organism>
<dbReference type="InterPro" id="IPR001296">
    <property type="entry name" value="Glyco_trans_1"/>
</dbReference>
<dbReference type="GO" id="GO:0009011">
    <property type="term" value="F:alpha-1,4-glucan glucosyltransferase (ADP-glucose donor) activity"/>
    <property type="evidence" value="ECO:0007669"/>
    <property type="project" value="UniProtKB-UniRule"/>
</dbReference>
<comment type="similarity">
    <text evidence="3 7">Belongs to the glycosyltransferase 1 family. Bacterial/plant glycogen synthase subfamily.</text>
</comment>
<feature type="domain" description="Starch synthase catalytic" evidence="9">
    <location>
        <begin position="2"/>
        <end position="237"/>
    </location>
</feature>
<comment type="function">
    <text evidence="2 7">Synthesizes alpha-1,4-glucan chains using ADP-glucose.</text>
</comment>
<evidence type="ECO:0000259" key="8">
    <source>
        <dbReference type="Pfam" id="PF00534"/>
    </source>
</evidence>
<dbReference type="Gene3D" id="3.40.50.2000">
    <property type="entry name" value="Glycogen Phosphorylase B"/>
    <property type="match status" value="2"/>
</dbReference>
<name>A0A917D3Y8_9BACL</name>
<gene>
    <name evidence="7 10" type="primary">glgA</name>
    <name evidence="10" type="ORF">GCM10010916_27310</name>
</gene>
<dbReference type="InterPro" id="IPR011835">
    <property type="entry name" value="GS/SS"/>
</dbReference>
<evidence type="ECO:0000313" key="10">
    <source>
        <dbReference type="EMBL" id="GGG09044.1"/>
    </source>
</evidence>
<evidence type="ECO:0000256" key="4">
    <source>
        <dbReference type="ARBA" id="ARBA00022676"/>
    </source>
</evidence>
<feature type="domain" description="Glycosyl transferase family 1" evidence="8">
    <location>
        <begin position="289"/>
        <end position="449"/>
    </location>
</feature>
<feature type="binding site" evidence="7">
    <location>
        <position position="15"/>
    </location>
    <ligand>
        <name>ADP-alpha-D-glucose</name>
        <dbReference type="ChEBI" id="CHEBI:57498"/>
    </ligand>
</feature>
<reference evidence="10" key="1">
    <citation type="journal article" date="2014" name="Int. J. Syst. Evol. Microbiol.">
        <title>Complete genome sequence of Corynebacterium casei LMG S-19264T (=DSM 44701T), isolated from a smear-ripened cheese.</title>
        <authorList>
            <consortium name="US DOE Joint Genome Institute (JGI-PGF)"/>
            <person name="Walter F."/>
            <person name="Albersmeier A."/>
            <person name="Kalinowski J."/>
            <person name="Ruckert C."/>
        </authorList>
    </citation>
    <scope>NUCLEOTIDE SEQUENCE</scope>
    <source>
        <strain evidence="10">CGMCC 1.12987</strain>
    </source>
</reference>
<protein>
    <recommendedName>
        <fullName evidence="7">Glycogen synthase</fullName>
        <ecNumber evidence="7">2.4.1.21</ecNumber>
    </recommendedName>
    <alternativeName>
        <fullName evidence="7">Starch [bacterial glycogen] synthase</fullName>
    </alternativeName>
</protein>
<keyword evidence="4 7" id="KW-0328">Glycosyltransferase</keyword>
<proteinExistence type="inferred from homology"/>
<keyword evidence="6 7" id="KW-0320">Glycogen biosynthesis</keyword>
<dbReference type="GO" id="GO:0005978">
    <property type="term" value="P:glycogen biosynthetic process"/>
    <property type="evidence" value="ECO:0007669"/>
    <property type="project" value="UniProtKB-UniRule"/>
</dbReference>
<keyword evidence="5 7" id="KW-0808">Transferase</keyword>
<comment type="pathway">
    <text evidence="7">Glycan biosynthesis; glycogen biosynthesis.</text>
</comment>
<evidence type="ECO:0000256" key="3">
    <source>
        <dbReference type="ARBA" id="ARBA00010281"/>
    </source>
</evidence>
<keyword evidence="11" id="KW-1185">Reference proteome</keyword>
<dbReference type="PANTHER" id="PTHR45825">
    <property type="entry name" value="GRANULE-BOUND STARCH SYNTHASE 1, CHLOROPLASTIC/AMYLOPLASTIC"/>
    <property type="match status" value="1"/>
</dbReference>
<dbReference type="AlphaFoldDB" id="A0A917D3Y8"/>
<dbReference type="RefSeq" id="WP_188531605.1">
    <property type="nucleotide sequence ID" value="NZ_BMGR01000008.1"/>
</dbReference>
<evidence type="ECO:0000259" key="9">
    <source>
        <dbReference type="Pfam" id="PF08323"/>
    </source>
</evidence>
<dbReference type="Pfam" id="PF00534">
    <property type="entry name" value="Glycos_transf_1"/>
    <property type="match status" value="1"/>
</dbReference>
<dbReference type="SUPFAM" id="SSF53756">
    <property type="entry name" value="UDP-Glycosyltransferase/glycogen phosphorylase"/>
    <property type="match status" value="1"/>
</dbReference>
<sequence length="480" mass="54935">MKVLFAAAEGSPFIKTGGLADVIGALPKALLKNGIDARVVLPKYKSIPEEYTASMRYIQHIEVPVGWRQSYCGIFELVFDGVTFYFLDNEYYFGARDGVYGHYDDAERFAFFNRAVLQVLPHIEFQPDIIHSHDWHTGMISPLLDKHYRHDSFYQNIRTIYTIHNLQYQGVFPYEVLGELLGMEHQYFSPDKLEYKGGVSFMKGGIVYSDRVTTVSRTYADEIQTPHFGEGLDGALRWLGDRMTGIVNGIDDKSYNPATDPHLFQRYRSSVTKKQANKAELQRVLGMEENKNTPMIGMVTRLTAQKGLDLLSHVLHELMDDELQLVILGSGDPHYEGFFLDMALRHPDKLSVQIRFDERLARQIYASSDLFLMPSQFEPCGLGQLIAMRYGSIPIVRETGGLNDTVQAYEELTGEGNGFSFTNYNAHDMLYTIRRALSVYHQPEHWKRIVKNAMAGDYSWNESARQYKQLYEEVLSPVYS</sequence>
<comment type="caution">
    <text evidence="10">The sequence shown here is derived from an EMBL/GenBank/DDBJ whole genome shotgun (WGS) entry which is preliminary data.</text>
</comment>
<evidence type="ECO:0000256" key="7">
    <source>
        <dbReference type="HAMAP-Rule" id="MF_00484"/>
    </source>
</evidence>
<dbReference type="NCBIfam" id="NF001899">
    <property type="entry name" value="PRK00654.1-2"/>
    <property type="match status" value="1"/>
</dbReference>
<evidence type="ECO:0000313" key="11">
    <source>
        <dbReference type="Proteomes" id="UP000644756"/>
    </source>
</evidence>